<name>A0A2V2LHH7_9RHOB</name>
<dbReference type="PANTHER" id="PTHR45648">
    <property type="entry name" value="GDSL LIPASE/ACYLHYDROLASE FAMILY PROTEIN (AFU_ORTHOLOGUE AFUA_4G14700)"/>
    <property type="match status" value="1"/>
</dbReference>
<dbReference type="PANTHER" id="PTHR45648:SF22">
    <property type="entry name" value="GDSL LIPASE_ACYLHYDROLASE FAMILY PROTEIN (AFU_ORTHOLOGUE AFUA_4G14700)"/>
    <property type="match status" value="1"/>
</dbReference>
<gene>
    <name evidence="3" type="ORF">DKT77_14670</name>
</gene>
<dbReference type="Proteomes" id="UP000245680">
    <property type="component" value="Unassembled WGS sequence"/>
</dbReference>
<comment type="caution">
    <text evidence="3">The sequence shown here is derived from an EMBL/GenBank/DDBJ whole genome shotgun (WGS) entry which is preliminary data.</text>
</comment>
<dbReference type="CDD" id="cd01846">
    <property type="entry name" value="fatty_acyltransferase_like"/>
    <property type="match status" value="1"/>
</dbReference>
<dbReference type="InterPro" id="IPR022472">
    <property type="entry name" value="VPLPA-CTERM"/>
</dbReference>
<dbReference type="RefSeq" id="WP_109812422.1">
    <property type="nucleotide sequence ID" value="NZ_QGKU01000047.1"/>
</dbReference>
<dbReference type="EMBL" id="QGKU01000047">
    <property type="protein sequence ID" value="PWR01839.1"/>
    <property type="molecule type" value="Genomic_DNA"/>
</dbReference>
<dbReference type="InterPro" id="IPR001087">
    <property type="entry name" value="GDSL"/>
</dbReference>
<keyword evidence="1" id="KW-0378">Hydrolase</keyword>
<accession>A0A2V2LHH7</accession>
<dbReference type="OrthoDB" id="5292073at2"/>
<feature type="signal peptide" evidence="2">
    <location>
        <begin position="1"/>
        <end position="22"/>
    </location>
</feature>
<feature type="chain" id="PRO_5016101423" evidence="2">
    <location>
        <begin position="23"/>
        <end position="332"/>
    </location>
</feature>
<dbReference type="GO" id="GO:0016788">
    <property type="term" value="F:hydrolase activity, acting on ester bonds"/>
    <property type="evidence" value="ECO:0007669"/>
    <property type="project" value="InterPro"/>
</dbReference>
<evidence type="ECO:0000313" key="4">
    <source>
        <dbReference type="Proteomes" id="UP000245680"/>
    </source>
</evidence>
<proteinExistence type="predicted"/>
<dbReference type="SUPFAM" id="SSF52266">
    <property type="entry name" value="SGNH hydrolase"/>
    <property type="match status" value="1"/>
</dbReference>
<dbReference type="AlphaFoldDB" id="A0A2V2LHH7"/>
<dbReference type="NCBIfam" id="TIGR03370">
    <property type="entry name" value="VPLPA-CTERM"/>
    <property type="match status" value="1"/>
</dbReference>
<protein>
    <submittedName>
        <fullName evidence="3">Uncharacterized protein</fullName>
    </submittedName>
</protein>
<evidence type="ECO:0000256" key="2">
    <source>
        <dbReference type="SAM" id="SignalP"/>
    </source>
</evidence>
<keyword evidence="2" id="KW-0732">Signal</keyword>
<evidence type="ECO:0000256" key="1">
    <source>
        <dbReference type="ARBA" id="ARBA00022801"/>
    </source>
</evidence>
<dbReference type="Pfam" id="PF00657">
    <property type="entry name" value="Lipase_GDSL"/>
    <property type="match status" value="1"/>
</dbReference>
<keyword evidence="4" id="KW-1185">Reference proteome</keyword>
<dbReference type="InterPro" id="IPR051058">
    <property type="entry name" value="GDSL_Est/Lipase"/>
</dbReference>
<dbReference type="Gene3D" id="3.40.50.1110">
    <property type="entry name" value="SGNH hydrolase"/>
    <property type="match status" value="1"/>
</dbReference>
<sequence length="332" mass="32966">MTHAFLAAGLLAGALAAGPVHAAPHVDPFTSFWALGDSLTDNGNVFAVAPGAIPSPPYFNGRVSSGPTYAEYIAADFAAQGKPTGNLAFAGALAATDGDLIPDLAAQAFAPFPIYADGQAGLTSRAGQFGLRPLVSLFFGSNDILGTLALGGDPVAAAANAAQQVLDAMGGLALAGVRDFVVLTLPDFAQTPRLNGQPAPVRALATAASLQFNAALAGGIPGLQPGISVTQVNVFSALGDVIADPGAYGLSNTTDSCLSFGVDGLGNPTITGVCADPASYVFFDEIHPTGPVHAALADAARAALTPVPLPAAGWALLAGLAGLAATARRRAA</sequence>
<reference evidence="3 4" key="1">
    <citation type="submission" date="2018-05" db="EMBL/GenBank/DDBJ databases">
        <title>Rhodobacteraceae gen. nov., sp. nov. isolated from sea water.</title>
        <authorList>
            <person name="Ren Y."/>
        </authorList>
    </citation>
    <scope>NUCLEOTIDE SEQUENCE [LARGE SCALE GENOMIC DNA]</scope>
    <source>
        <strain evidence="3 4">TG-679</strain>
    </source>
</reference>
<organism evidence="3 4">
    <name type="scientific">Meridianimarinicoccus roseus</name>
    <dbReference type="NCBI Taxonomy" id="2072018"/>
    <lineage>
        <taxon>Bacteria</taxon>
        <taxon>Pseudomonadati</taxon>
        <taxon>Pseudomonadota</taxon>
        <taxon>Alphaproteobacteria</taxon>
        <taxon>Rhodobacterales</taxon>
        <taxon>Paracoccaceae</taxon>
        <taxon>Meridianimarinicoccus</taxon>
    </lineage>
</organism>
<evidence type="ECO:0000313" key="3">
    <source>
        <dbReference type="EMBL" id="PWR01839.1"/>
    </source>
</evidence>
<dbReference type="InterPro" id="IPR036514">
    <property type="entry name" value="SGNH_hydro_sf"/>
</dbReference>